<dbReference type="RefSeq" id="WP_037300032.1">
    <property type="nucleotide sequence ID" value="NZ_ATAX01000028.1"/>
</dbReference>
<dbReference type="EMBL" id="ATAX01000028">
    <property type="protein sequence ID" value="EWM52906.1"/>
    <property type="molecule type" value="Genomic_DNA"/>
</dbReference>
<keyword evidence="1" id="KW-0472">Membrane</keyword>
<evidence type="ECO:0000313" key="2">
    <source>
        <dbReference type="EMBL" id="EWM52906.1"/>
    </source>
</evidence>
<dbReference type="Proteomes" id="UP000019365">
    <property type="component" value="Unassembled WGS sequence"/>
</dbReference>
<organism evidence="2 3">
    <name type="scientific">Ruminococcus flavefaciens 007c</name>
    <dbReference type="NCBI Taxonomy" id="1341157"/>
    <lineage>
        <taxon>Bacteria</taxon>
        <taxon>Bacillati</taxon>
        <taxon>Bacillota</taxon>
        <taxon>Clostridia</taxon>
        <taxon>Eubacteriales</taxon>
        <taxon>Oscillospiraceae</taxon>
        <taxon>Ruminococcus</taxon>
    </lineage>
</organism>
<feature type="transmembrane region" description="Helical" evidence="1">
    <location>
        <begin position="43"/>
        <end position="66"/>
    </location>
</feature>
<accession>W7UCU7</accession>
<evidence type="ECO:0000313" key="3">
    <source>
        <dbReference type="Proteomes" id="UP000019365"/>
    </source>
</evidence>
<feature type="transmembrane region" description="Helical" evidence="1">
    <location>
        <begin position="16"/>
        <end position="37"/>
    </location>
</feature>
<proteinExistence type="predicted"/>
<keyword evidence="3" id="KW-1185">Reference proteome</keyword>
<comment type="caution">
    <text evidence="2">The sequence shown here is derived from an EMBL/GenBank/DDBJ whole genome shotgun (WGS) entry which is preliminary data.</text>
</comment>
<gene>
    <name evidence="2" type="ORF">RF007C_14935</name>
</gene>
<keyword evidence="1" id="KW-0812">Transmembrane</keyword>
<keyword evidence="1" id="KW-1133">Transmembrane helix</keyword>
<dbReference type="AlphaFoldDB" id="W7UCU7"/>
<dbReference type="PATRIC" id="fig|1341157.4.peg.2383"/>
<evidence type="ECO:0000256" key="1">
    <source>
        <dbReference type="SAM" id="Phobius"/>
    </source>
</evidence>
<reference evidence="2 3" key="1">
    <citation type="journal article" date="2014" name="PLoS ONE">
        <title>Rumen cellulosomics: divergent fiber-degrading strategies revealed by comparative genome-wide analysis of six ruminococcal strains.</title>
        <authorList>
            <person name="Dassa B."/>
            <person name="Borovok I."/>
            <person name="Ruimy-Israeli V."/>
            <person name="Lamed R."/>
            <person name="Flint H.J."/>
            <person name="Duncan S.H."/>
            <person name="Henrissat B."/>
            <person name="Coutinho P."/>
            <person name="Morrison M."/>
            <person name="Mosoni P."/>
            <person name="Yeoman C.J."/>
            <person name="White B.A."/>
            <person name="Bayer E.A."/>
        </authorList>
    </citation>
    <scope>NUCLEOTIDE SEQUENCE [LARGE SCALE GENOMIC DNA]</scope>
    <source>
        <strain evidence="2 3">007c</strain>
    </source>
</reference>
<protein>
    <submittedName>
        <fullName evidence="2">Uncharacterized protein</fullName>
    </submittedName>
</protein>
<name>W7UCU7_RUMFL</name>
<dbReference type="OrthoDB" id="1820082at2"/>
<sequence>MEFRINHITNFLRRGIIIPACVFAAALLIFLIMGITAESAAPVLILGGIFILCAAAEVIFVLLYLLERIFGTKVIINDDHVRIKMLLRQKTLRFDEIADTKYTHYECTRDNTERKQRSDSLLYKYAAADKKVRMRSRLIFYLDSGRAFSLNDDATNYKRKQKQWMTNPGIDPDEDVSLYQAYQCYLHACRQFYNSH</sequence>